<keyword evidence="3" id="KW-1185">Reference proteome</keyword>
<dbReference type="KEGG" id="chq:AQ619_08500"/>
<sequence length="88" mass="9830">MIDDSDFNTRKAAYLESIRVLGRRERGIGFVACLLGALLLIWGRVVAGAPEWAVALGLVTIAVGWLLFAYVILRRTRYVRAHPFDPQS</sequence>
<keyword evidence="1" id="KW-0812">Transmembrane</keyword>
<evidence type="ECO:0000256" key="1">
    <source>
        <dbReference type="SAM" id="Phobius"/>
    </source>
</evidence>
<keyword evidence="1" id="KW-0472">Membrane</keyword>
<dbReference type="RefSeq" id="WP_062146348.1">
    <property type="nucleotide sequence ID" value="NZ_CP013002.1"/>
</dbReference>
<name>A0A0P0NZJ0_9CAUL</name>
<protein>
    <submittedName>
        <fullName evidence="2">Uncharacterized protein</fullName>
    </submittedName>
</protein>
<feature type="transmembrane region" description="Helical" evidence="1">
    <location>
        <begin position="27"/>
        <end position="46"/>
    </location>
</feature>
<dbReference type="STRING" id="69395.AQ619_08500"/>
<dbReference type="OrthoDB" id="7190244at2"/>
<feature type="transmembrane region" description="Helical" evidence="1">
    <location>
        <begin position="52"/>
        <end position="73"/>
    </location>
</feature>
<dbReference type="Proteomes" id="UP000056905">
    <property type="component" value="Chromosome"/>
</dbReference>
<evidence type="ECO:0000313" key="3">
    <source>
        <dbReference type="Proteomes" id="UP000056905"/>
    </source>
</evidence>
<dbReference type="AlphaFoldDB" id="A0A0P0NZJ0"/>
<reference evidence="2 3" key="1">
    <citation type="submission" date="2015-10" db="EMBL/GenBank/DDBJ databases">
        <title>Conservation of the essential genome among Caulobacter and Brevundimonas species.</title>
        <authorList>
            <person name="Scott D."/>
            <person name="Ely B."/>
        </authorList>
    </citation>
    <scope>NUCLEOTIDE SEQUENCE [LARGE SCALE GENOMIC DNA]</scope>
    <source>
        <strain evidence="2 3">CB4</strain>
    </source>
</reference>
<dbReference type="EMBL" id="CP013002">
    <property type="protein sequence ID" value="ALL13388.1"/>
    <property type="molecule type" value="Genomic_DNA"/>
</dbReference>
<gene>
    <name evidence="2" type="ORF">AQ619_08500</name>
</gene>
<organism evidence="2 3">
    <name type="scientific">Caulobacter henricii</name>
    <dbReference type="NCBI Taxonomy" id="69395"/>
    <lineage>
        <taxon>Bacteria</taxon>
        <taxon>Pseudomonadati</taxon>
        <taxon>Pseudomonadota</taxon>
        <taxon>Alphaproteobacteria</taxon>
        <taxon>Caulobacterales</taxon>
        <taxon>Caulobacteraceae</taxon>
        <taxon>Caulobacter</taxon>
    </lineage>
</organism>
<proteinExistence type="predicted"/>
<keyword evidence="1" id="KW-1133">Transmembrane helix</keyword>
<evidence type="ECO:0000313" key="2">
    <source>
        <dbReference type="EMBL" id="ALL13388.1"/>
    </source>
</evidence>
<accession>A0A0P0NZJ0</accession>